<dbReference type="eggNOG" id="ENOG502TGPV">
    <property type="taxonomic scope" value="Eukaryota"/>
</dbReference>
<name>O16499_CAEEL</name>
<evidence type="ECO:0000313" key="9">
    <source>
        <dbReference type="WormBase" id="C03A7.6"/>
    </source>
</evidence>
<dbReference type="KEGG" id="cel:CELE_C03A7.6"/>
<dbReference type="HOGENOM" id="CLU_059630_3_1_1"/>
<dbReference type="UCSC" id="C03A7.6">
    <property type="organism name" value="c. elegans"/>
</dbReference>
<dbReference type="InterPro" id="IPR017452">
    <property type="entry name" value="GPCR_Rhodpsn_7TM"/>
</dbReference>
<dbReference type="PaxDb" id="6239-C03A7.6"/>
<dbReference type="InterPro" id="IPR019430">
    <property type="entry name" value="7TM_GPCR_serpentine_rcpt_Srx"/>
</dbReference>
<evidence type="ECO:0000256" key="4">
    <source>
        <dbReference type="ARBA" id="ARBA00023136"/>
    </source>
</evidence>
<evidence type="ECO:0000313" key="8">
    <source>
        <dbReference type="Proteomes" id="UP000001940"/>
    </source>
</evidence>
<dbReference type="GeneID" id="182138"/>
<dbReference type="PIR" id="T31886">
    <property type="entry name" value="T31886"/>
</dbReference>
<evidence type="ECO:0000256" key="3">
    <source>
        <dbReference type="ARBA" id="ARBA00022989"/>
    </source>
</evidence>
<dbReference type="RefSeq" id="NP_504381.2">
    <property type="nucleotide sequence ID" value="NM_071980.2"/>
</dbReference>
<dbReference type="FunCoup" id="O16499">
    <property type="interactions" value="2"/>
</dbReference>
<proteinExistence type="predicted"/>
<accession>O16499</accession>
<feature type="transmembrane region" description="Helical" evidence="5">
    <location>
        <begin position="240"/>
        <end position="262"/>
    </location>
</feature>
<feature type="domain" description="G-protein coupled receptors family 1 profile" evidence="6">
    <location>
        <begin position="21"/>
        <end position="267"/>
    </location>
</feature>
<keyword evidence="4 5" id="KW-0472">Membrane</keyword>
<comment type="subcellular location">
    <subcellularLocation>
        <location evidence="1">Membrane</location>
    </subcellularLocation>
</comment>
<dbReference type="Gene3D" id="1.20.1070.10">
    <property type="entry name" value="Rhodopsin 7-helix transmembrane proteins"/>
    <property type="match status" value="1"/>
</dbReference>
<feature type="transmembrane region" description="Helical" evidence="5">
    <location>
        <begin position="80"/>
        <end position="103"/>
    </location>
</feature>
<dbReference type="SMR" id="O16499"/>
<dbReference type="EMBL" id="BX284605">
    <property type="protein sequence ID" value="CCD83354.1"/>
    <property type="molecule type" value="Genomic_DNA"/>
</dbReference>
<dbReference type="PhylomeDB" id="O16499"/>
<dbReference type="STRING" id="6239.C03A7.6.1"/>
<evidence type="ECO:0000256" key="1">
    <source>
        <dbReference type="ARBA" id="ARBA00004370"/>
    </source>
</evidence>
<evidence type="ECO:0000256" key="5">
    <source>
        <dbReference type="SAM" id="Phobius"/>
    </source>
</evidence>
<dbReference type="InParanoid" id="O16499"/>
<dbReference type="GO" id="GO:0016020">
    <property type="term" value="C:membrane"/>
    <property type="evidence" value="ECO:0007669"/>
    <property type="project" value="UniProtKB-SubCell"/>
</dbReference>
<dbReference type="SUPFAM" id="SSF81321">
    <property type="entry name" value="Family A G protein-coupled receptor-like"/>
    <property type="match status" value="1"/>
</dbReference>
<evidence type="ECO:0000256" key="2">
    <source>
        <dbReference type="ARBA" id="ARBA00022692"/>
    </source>
</evidence>
<dbReference type="CDD" id="cd00637">
    <property type="entry name" value="7tm_classA_rhodopsin-like"/>
    <property type="match status" value="1"/>
</dbReference>
<dbReference type="WormBase" id="C03A7.6">
    <property type="protein sequence ID" value="CE35216"/>
    <property type="gene ID" value="WBGene00005930"/>
    <property type="gene designation" value="srx-39"/>
</dbReference>
<feature type="transmembrane region" description="Helical" evidence="5">
    <location>
        <begin position="214"/>
        <end position="234"/>
    </location>
</feature>
<dbReference type="OMA" id="TINWAIV"/>
<sequence length="290" mass="32952">MISVTTISAIMLLFSLCGFTINWAIVIIMIKVTKLQKPFAILTVGLAIADGTFSALYLFYATPMVFFESDILSNYSSVCGYVLMICYSASTTFHFMISLNRILAVYKPMLYRMMFSVLFTFCIVMGIYSYALTIITLFFQILGCQNFYDQETRAFRYSGGDVCRFYATYLDFYLVFSLTISSTILDFLAIGKVLKISSKTEKHSKELSLLKQSISQTLFVLAIVCSFTWGPRFIPDIDYTFIFSSILWSSVHMFDGFFTLIFNPEIRRSCSRSGQPLAFNVVRSKSAALD</sequence>
<dbReference type="PROSITE" id="PS50262">
    <property type="entry name" value="G_PROTEIN_RECEP_F1_2"/>
    <property type="match status" value="1"/>
</dbReference>
<feature type="transmembrane region" description="Helical" evidence="5">
    <location>
        <begin position="172"/>
        <end position="194"/>
    </location>
</feature>
<organism evidence="7 8">
    <name type="scientific">Caenorhabditis elegans</name>
    <dbReference type="NCBI Taxonomy" id="6239"/>
    <lineage>
        <taxon>Eukaryota</taxon>
        <taxon>Metazoa</taxon>
        <taxon>Ecdysozoa</taxon>
        <taxon>Nematoda</taxon>
        <taxon>Chromadorea</taxon>
        <taxon>Rhabditida</taxon>
        <taxon>Rhabditina</taxon>
        <taxon>Rhabditomorpha</taxon>
        <taxon>Rhabditoidea</taxon>
        <taxon>Rhabditidae</taxon>
        <taxon>Peloderinae</taxon>
        <taxon>Caenorhabditis</taxon>
    </lineage>
</organism>
<keyword evidence="7" id="KW-0675">Receptor</keyword>
<dbReference type="PANTHER" id="PTHR23017:SF20">
    <property type="entry name" value="G-PROTEIN COUPLED RECEPTORS FAMILY 1 PROFILE DOMAIN-CONTAINING PROTEIN"/>
    <property type="match status" value="1"/>
</dbReference>
<feature type="transmembrane region" description="Helical" evidence="5">
    <location>
        <begin position="6"/>
        <end position="27"/>
    </location>
</feature>
<evidence type="ECO:0000313" key="7">
    <source>
        <dbReference type="EMBL" id="CCD83354.1"/>
    </source>
</evidence>
<dbReference type="Pfam" id="PF10328">
    <property type="entry name" value="7TM_GPCR_Srx"/>
    <property type="match status" value="1"/>
</dbReference>
<keyword evidence="3 5" id="KW-1133">Transmembrane helix</keyword>
<dbReference type="CTD" id="182138"/>
<evidence type="ECO:0000259" key="6">
    <source>
        <dbReference type="PROSITE" id="PS50262"/>
    </source>
</evidence>
<dbReference type="AlphaFoldDB" id="O16499"/>
<dbReference type="PANTHER" id="PTHR23017">
    <property type="entry name" value="SERPENTINE RECEPTOR, CLASS X"/>
    <property type="match status" value="1"/>
</dbReference>
<keyword evidence="2 5" id="KW-0812">Transmembrane</keyword>
<dbReference type="AGR" id="WB:WBGene00005930"/>
<reference evidence="7 8" key="1">
    <citation type="journal article" date="1998" name="Science">
        <title>Genome sequence of the nematode C. elegans: a platform for investigating biology.</title>
        <authorList>
            <consortium name="The C. elegans sequencing consortium"/>
            <person name="Sulson J.E."/>
            <person name="Waterston R."/>
        </authorList>
    </citation>
    <scope>NUCLEOTIDE SEQUENCE [LARGE SCALE GENOMIC DNA]</scope>
    <source>
        <strain evidence="7 8">Bristol N2</strain>
    </source>
</reference>
<dbReference type="OrthoDB" id="5801402at2759"/>
<feature type="transmembrane region" description="Helical" evidence="5">
    <location>
        <begin position="115"/>
        <end position="142"/>
    </location>
</feature>
<feature type="transmembrane region" description="Helical" evidence="5">
    <location>
        <begin position="39"/>
        <end position="60"/>
    </location>
</feature>
<dbReference type="Proteomes" id="UP000001940">
    <property type="component" value="Chromosome V"/>
</dbReference>
<protein>
    <submittedName>
        <fullName evidence="7">G-protein coupled receptors family 1 profile domain-containing protein</fullName>
    </submittedName>
</protein>
<keyword evidence="8" id="KW-1185">Reference proteome</keyword>
<gene>
    <name evidence="7 9" type="primary">srx-39</name>
    <name evidence="9" type="ORF">C03A7.6</name>
    <name evidence="7" type="ORF">CELE_C03A7.6</name>
</gene>